<dbReference type="RefSeq" id="WP_119112868.1">
    <property type="nucleotide sequence ID" value="NZ_CBCSEO010000031.1"/>
</dbReference>
<name>A0A398BBM4_9BACI</name>
<dbReference type="Pfam" id="PF06381">
    <property type="entry name" value="Phage_portal_3"/>
    <property type="match status" value="1"/>
</dbReference>
<protein>
    <submittedName>
        <fullName evidence="2">DUF1073 domain-containing protein</fullName>
    </submittedName>
</protein>
<dbReference type="OrthoDB" id="2019396at2"/>
<feature type="domain" description="Anti-CBASS protein Acb1-like N-terminal" evidence="1">
    <location>
        <begin position="43"/>
        <end position="393"/>
    </location>
</feature>
<organism evidence="2 3">
    <name type="scientific">Mesobacillus zeae</name>
    <dbReference type="NCBI Taxonomy" id="1917180"/>
    <lineage>
        <taxon>Bacteria</taxon>
        <taxon>Bacillati</taxon>
        <taxon>Bacillota</taxon>
        <taxon>Bacilli</taxon>
        <taxon>Bacillales</taxon>
        <taxon>Bacillaceae</taxon>
        <taxon>Mesobacillus</taxon>
    </lineage>
</organism>
<gene>
    <name evidence="2" type="ORF">D1970_10725</name>
</gene>
<keyword evidence="3" id="KW-1185">Reference proteome</keyword>
<dbReference type="AlphaFoldDB" id="A0A398BBM4"/>
<dbReference type="NCBIfam" id="TIGR01555">
    <property type="entry name" value="phge_rel_HI1409"/>
    <property type="match status" value="1"/>
</dbReference>
<dbReference type="InterPro" id="IPR024459">
    <property type="entry name" value="Acb1-like_N"/>
</dbReference>
<evidence type="ECO:0000259" key="1">
    <source>
        <dbReference type="Pfam" id="PF06381"/>
    </source>
</evidence>
<dbReference type="EMBL" id="QWVT01000017">
    <property type="protein sequence ID" value="RID85033.1"/>
    <property type="molecule type" value="Genomic_DNA"/>
</dbReference>
<accession>A0A398BBM4</accession>
<evidence type="ECO:0000313" key="3">
    <source>
        <dbReference type="Proteomes" id="UP000265816"/>
    </source>
</evidence>
<dbReference type="Proteomes" id="UP000265816">
    <property type="component" value="Unassembled WGS sequence"/>
</dbReference>
<evidence type="ECO:0000313" key="2">
    <source>
        <dbReference type="EMBL" id="RID85033.1"/>
    </source>
</evidence>
<sequence length="447" mass="51192">MKTIDQAKAIRNDFMIGNGKGQSKDALVRQQPGLRRKLSDGDLSNLYANNRIIQNIIDIPAEDMTRSWFTLKMKDEKLKDDIMHKLRDLNAKEAFKKMRSFERLRGDGFISLGVTQSVPFSLNESLDETKLKRLDYIHAFSGMKVSDFIINEDMFSPLFGQVELFQINRRSRMGNQIAGLSQENVHASRLIHDQTRRLEDEYRGQPLLEPLYDIITILDTSLWSVGQMLYDFAFKVYKSDGIEGMSPADKNELGMLMDFMFRTEALAIIGKDEELKKESTPVGGIKDLLDYVWEMLAGAARMPKSVIKGQEAGTITGAQYDVMNYYSRIAAQQENELRPLVERIIRLLLWSEDELGGRIDPAKVEWELKFNPLWEVDSKTDAEIRKIIAETDNIYLTNGVLMVDEIRETRFGQFGLTNVTKFSGDETDLEKMANEVYSSWKERGSNG</sequence>
<comment type="caution">
    <text evidence="2">The sequence shown here is derived from an EMBL/GenBank/DDBJ whole genome shotgun (WGS) entry which is preliminary data.</text>
</comment>
<reference evidence="2 3" key="1">
    <citation type="submission" date="2018-08" db="EMBL/GenBank/DDBJ databases">
        <title>Bacillus jemisoniae sp. nov., Bacillus chryseoplanitiae sp. nov., Bacillus resnikiae sp. nov., and Bacillus frankliniae sp. nov., isolated from Viking spacecraft and associated surfaces.</title>
        <authorList>
            <person name="Seuylemezian A."/>
            <person name="Vaishampayan P."/>
        </authorList>
    </citation>
    <scope>NUCLEOTIDE SEQUENCE [LARGE SCALE GENOMIC DNA]</scope>
    <source>
        <strain evidence="2 3">JJ-247</strain>
    </source>
</reference>
<proteinExistence type="predicted"/>
<dbReference type="InterPro" id="IPR006445">
    <property type="entry name" value="Phage-assoc_HI1409"/>
</dbReference>